<dbReference type="OrthoDB" id="2095648at2759"/>
<dbReference type="EMBL" id="CM001219">
    <property type="protein sequence ID" value="KEH33383.1"/>
    <property type="molecule type" value="Genomic_DNA"/>
</dbReference>
<evidence type="ECO:0000313" key="3">
    <source>
        <dbReference type="EMBL" id="KEH33383.1"/>
    </source>
</evidence>
<sequence length="187" mass="21515">MMSLSSSKELEVKSTAKPNWLQLPTDVTADILFRLDTYEIMKNVRNVCPLWWKICKNPIMWQTIYMGNFDRVCLPQYQILELGMKLPLLEELNISITVWNGYCLPIKLKTFHQLPSEITDKCNADPFAIAKSMPGLRRLNISGHPMYQGCLLFLMDVLVLNLLTLADVSILNLVKIWRKGVANRSKN</sequence>
<dbReference type="InterPro" id="IPR036047">
    <property type="entry name" value="F-box-like_dom_sf"/>
</dbReference>
<dbReference type="Gene3D" id="1.20.1280.50">
    <property type="match status" value="1"/>
</dbReference>
<evidence type="ECO:0000313" key="4">
    <source>
        <dbReference type="EMBL" id="RHN66457.1"/>
    </source>
</evidence>
<dbReference type="CDD" id="cd22164">
    <property type="entry name" value="F-box_AtSKIP19-like"/>
    <property type="match status" value="1"/>
</dbReference>
<dbReference type="KEGG" id="mtr:25490471"/>
<evidence type="ECO:0000313" key="5">
    <source>
        <dbReference type="EnsemblPlants" id="KEH33383"/>
    </source>
</evidence>
<dbReference type="PANTHER" id="PTHR38926">
    <property type="entry name" value="F-BOX DOMAIN CONTAINING PROTEIN, EXPRESSED"/>
    <property type="match status" value="1"/>
</dbReference>
<reference evidence="5" key="3">
    <citation type="submission" date="2015-04" db="UniProtKB">
        <authorList>
            <consortium name="EnsemblPlants"/>
        </authorList>
    </citation>
    <scope>IDENTIFICATION</scope>
    <source>
        <strain evidence="5">cv. Jemalong A17</strain>
    </source>
</reference>
<organism evidence="3 6">
    <name type="scientific">Medicago truncatula</name>
    <name type="common">Barrel medic</name>
    <name type="synonym">Medicago tribuloides</name>
    <dbReference type="NCBI Taxonomy" id="3880"/>
    <lineage>
        <taxon>Eukaryota</taxon>
        <taxon>Viridiplantae</taxon>
        <taxon>Streptophyta</taxon>
        <taxon>Embryophyta</taxon>
        <taxon>Tracheophyta</taxon>
        <taxon>Spermatophyta</taxon>
        <taxon>Magnoliopsida</taxon>
        <taxon>eudicotyledons</taxon>
        <taxon>Gunneridae</taxon>
        <taxon>Pentapetalae</taxon>
        <taxon>rosids</taxon>
        <taxon>fabids</taxon>
        <taxon>Fabales</taxon>
        <taxon>Fabaceae</taxon>
        <taxon>Papilionoideae</taxon>
        <taxon>50 kb inversion clade</taxon>
        <taxon>NPAAA clade</taxon>
        <taxon>Hologalegina</taxon>
        <taxon>IRL clade</taxon>
        <taxon>Trifolieae</taxon>
        <taxon>Medicago</taxon>
    </lineage>
</organism>
<reference evidence="3 6" key="2">
    <citation type="journal article" date="2014" name="BMC Genomics">
        <title>An improved genome release (version Mt4.0) for the model legume Medicago truncatula.</title>
        <authorList>
            <person name="Tang H."/>
            <person name="Krishnakumar V."/>
            <person name="Bidwell S."/>
            <person name="Rosen B."/>
            <person name="Chan A."/>
            <person name="Zhou S."/>
            <person name="Gentzbittel L."/>
            <person name="Childs K.L."/>
            <person name="Yandell M."/>
            <person name="Gundlach H."/>
            <person name="Mayer K.F."/>
            <person name="Schwartz D.C."/>
            <person name="Town C.D."/>
        </authorList>
    </citation>
    <scope>GENOME REANNOTATION</scope>
    <source>
        <strain evidence="3">A17</strain>
        <strain evidence="5 6">cv. Jemalong A17</strain>
    </source>
</reference>
<evidence type="ECO:0000256" key="1">
    <source>
        <dbReference type="SAM" id="Phobius"/>
    </source>
</evidence>
<dbReference type="SUPFAM" id="SSF81383">
    <property type="entry name" value="F-box domain"/>
    <property type="match status" value="1"/>
</dbReference>
<gene>
    <name evidence="5" type="primary">25490471</name>
    <name evidence="3" type="ordered locus">MTR_3g437220</name>
    <name evidence="4" type="ORF">MtrunA17_Chr3g0091271</name>
</gene>
<dbReference type="GO" id="GO:1905761">
    <property type="term" value="F:SCF ubiquitin ligase complex binding"/>
    <property type="evidence" value="ECO:0000318"/>
    <property type="project" value="GO_Central"/>
</dbReference>
<dbReference type="Pfam" id="PF12937">
    <property type="entry name" value="F-box-like"/>
    <property type="match status" value="1"/>
</dbReference>
<name>A0A072UWH6_MEDTR</name>
<keyword evidence="1" id="KW-0812">Transmembrane</keyword>
<feature type="transmembrane region" description="Helical" evidence="1">
    <location>
        <begin position="151"/>
        <end position="174"/>
    </location>
</feature>
<keyword evidence="1" id="KW-0472">Membrane</keyword>
<dbReference type="Proteomes" id="UP000265566">
    <property type="component" value="Chromosome 3"/>
</dbReference>
<dbReference type="InterPro" id="IPR001810">
    <property type="entry name" value="F-box_dom"/>
</dbReference>
<reference evidence="4" key="4">
    <citation type="journal article" date="2018" name="Nat. Plants">
        <title>Whole-genome landscape of Medicago truncatula symbiotic genes.</title>
        <authorList>
            <person name="Pecrix Y."/>
            <person name="Gamas P."/>
            <person name="Carrere S."/>
        </authorList>
    </citation>
    <scope>NUCLEOTIDE SEQUENCE</scope>
    <source>
        <tissue evidence="4">Leaves</tissue>
    </source>
</reference>
<accession>A0A072UWH6</accession>
<dbReference type="PANTHER" id="PTHR38926:SF2">
    <property type="entry name" value="F-BOX_LRR-REPEAT PROTEIN 21-RELATED"/>
    <property type="match status" value="1"/>
</dbReference>
<dbReference type="Proteomes" id="UP000002051">
    <property type="component" value="Chromosome 3"/>
</dbReference>
<proteinExistence type="predicted"/>
<dbReference type="PROSITE" id="PS50181">
    <property type="entry name" value="FBOX"/>
    <property type="match status" value="1"/>
</dbReference>
<dbReference type="HOGENOM" id="CLU_1449731_0_0_1"/>
<keyword evidence="1" id="KW-1133">Transmembrane helix</keyword>
<feature type="domain" description="F-box" evidence="2">
    <location>
        <begin position="17"/>
        <end position="64"/>
    </location>
</feature>
<dbReference type="AlphaFoldDB" id="A0A072UWH6"/>
<dbReference type="EMBL" id="PSQE01000003">
    <property type="protein sequence ID" value="RHN66457.1"/>
    <property type="molecule type" value="Genomic_DNA"/>
</dbReference>
<keyword evidence="6" id="KW-1185">Reference proteome</keyword>
<dbReference type="Gramene" id="rna14448">
    <property type="protein sequence ID" value="RHN66457.1"/>
    <property type="gene ID" value="gene14448"/>
</dbReference>
<reference evidence="3 6" key="1">
    <citation type="journal article" date="2011" name="Nature">
        <title>The Medicago genome provides insight into the evolution of rhizobial symbioses.</title>
        <authorList>
            <person name="Young N.D."/>
            <person name="Debelle F."/>
            <person name="Oldroyd G.E."/>
            <person name="Geurts R."/>
            <person name="Cannon S.B."/>
            <person name="Udvardi M.K."/>
            <person name="Benedito V.A."/>
            <person name="Mayer K.F."/>
            <person name="Gouzy J."/>
            <person name="Schoof H."/>
            <person name="Van de Peer Y."/>
            <person name="Proost S."/>
            <person name="Cook D.R."/>
            <person name="Meyers B.C."/>
            <person name="Spannagl M."/>
            <person name="Cheung F."/>
            <person name="De Mita S."/>
            <person name="Krishnakumar V."/>
            <person name="Gundlach H."/>
            <person name="Zhou S."/>
            <person name="Mudge J."/>
            <person name="Bharti A.K."/>
            <person name="Murray J.D."/>
            <person name="Naoumkina M.A."/>
            <person name="Rosen B."/>
            <person name="Silverstein K.A."/>
            <person name="Tang H."/>
            <person name="Rombauts S."/>
            <person name="Zhao P.X."/>
            <person name="Zhou P."/>
            <person name="Barbe V."/>
            <person name="Bardou P."/>
            <person name="Bechner M."/>
            <person name="Bellec A."/>
            <person name="Berger A."/>
            <person name="Berges H."/>
            <person name="Bidwell S."/>
            <person name="Bisseling T."/>
            <person name="Choisne N."/>
            <person name="Couloux A."/>
            <person name="Denny R."/>
            <person name="Deshpande S."/>
            <person name="Dai X."/>
            <person name="Doyle J.J."/>
            <person name="Dudez A.M."/>
            <person name="Farmer A.D."/>
            <person name="Fouteau S."/>
            <person name="Franken C."/>
            <person name="Gibelin C."/>
            <person name="Gish J."/>
            <person name="Goldstein S."/>
            <person name="Gonzalez A.J."/>
            <person name="Green P.J."/>
            <person name="Hallab A."/>
            <person name="Hartog M."/>
            <person name="Hua A."/>
            <person name="Humphray S.J."/>
            <person name="Jeong D.H."/>
            <person name="Jing Y."/>
            <person name="Jocker A."/>
            <person name="Kenton S.M."/>
            <person name="Kim D.J."/>
            <person name="Klee K."/>
            <person name="Lai H."/>
            <person name="Lang C."/>
            <person name="Lin S."/>
            <person name="Macmil S.L."/>
            <person name="Magdelenat G."/>
            <person name="Matthews L."/>
            <person name="McCorrison J."/>
            <person name="Monaghan E.L."/>
            <person name="Mun J.H."/>
            <person name="Najar F.Z."/>
            <person name="Nicholson C."/>
            <person name="Noirot C."/>
            <person name="O'Bleness M."/>
            <person name="Paule C.R."/>
            <person name="Poulain J."/>
            <person name="Prion F."/>
            <person name="Qin B."/>
            <person name="Qu C."/>
            <person name="Retzel E.F."/>
            <person name="Riddle C."/>
            <person name="Sallet E."/>
            <person name="Samain S."/>
            <person name="Samson N."/>
            <person name="Sanders I."/>
            <person name="Saurat O."/>
            <person name="Scarpelli C."/>
            <person name="Schiex T."/>
            <person name="Segurens B."/>
            <person name="Severin A.J."/>
            <person name="Sherrier D.J."/>
            <person name="Shi R."/>
            <person name="Sims S."/>
            <person name="Singer S.R."/>
            <person name="Sinharoy S."/>
            <person name="Sterck L."/>
            <person name="Viollet A."/>
            <person name="Wang B.B."/>
            <person name="Wang K."/>
            <person name="Wang M."/>
            <person name="Wang X."/>
            <person name="Warfsmann J."/>
            <person name="Weissenbach J."/>
            <person name="White D.D."/>
            <person name="White J.D."/>
            <person name="Wiley G.B."/>
            <person name="Wincker P."/>
            <person name="Xing Y."/>
            <person name="Yang L."/>
            <person name="Yao Z."/>
            <person name="Ying F."/>
            <person name="Zhai J."/>
            <person name="Zhou L."/>
            <person name="Zuber A."/>
            <person name="Denarie J."/>
            <person name="Dixon R.A."/>
            <person name="May G.D."/>
            <person name="Schwartz D.C."/>
            <person name="Rogers J."/>
            <person name="Quetier F."/>
            <person name="Town C.D."/>
            <person name="Roe B.A."/>
        </authorList>
    </citation>
    <scope>NUCLEOTIDE SEQUENCE [LARGE SCALE GENOMIC DNA]</scope>
    <source>
        <strain evidence="3">A17</strain>
        <strain evidence="5 6">cv. Jemalong A17</strain>
    </source>
</reference>
<dbReference type="EnsemblPlants" id="KEH33383">
    <property type="protein sequence ID" value="KEH33383"/>
    <property type="gene ID" value="MTR_3g437220"/>
</dbReference>
<protein>
    <submittedName>
        <fullName evidence="3">F-box/LRR protein</fullName>
    </submittedName>
    <submittedName>
        <fullName evidence="4">Putative F-box domain, leucine-rich repeat domain, L domain-containing protein</fullName>
    </submittedName>
</protein>
<evidence type="ECO:0000313" key="6">
    <source>
        <dbReference type="Proteomes" id="UP000002051"/>
    </source>
</evidence>
<evidence type="ECO:0000259" key="2">
    <source>
        <dbReference type="PROSITE" id="PS50181"/>
    </source>
</evidence>